<gene>
    <name evidence="5" type="ORF">H310_01348</name>
</gene>
<dbReference type="Pfam" id="PF22422">
    <property type="entry name" value="MGH1-like_GH"/>
    <property type="match status" value="1"/>
</dbReference>
<evidence type="ECO:0000313" key="5">
    <source>
        <dbReference type="EMBL" id="ETW08844.1"/>
    </source>
</evidence>
<feature type="compositionally biased region" description="Polar residues" evidence="1">
    <location>
        <begin position="598"/>
        <end position="607"/>
    </location>
</feature>
<protein>
    <recommendedName>
        <fullName evidence="4">Mannosylglycerate hydrolase MGH1-like glycoside hydrolase domain-containing protein</fullName>
    </recommendedName>
</protein>
<dbReference type="VEuPathDB" id="FungiDB:H310_01348"/>
<dbReference type="eggNOG" id="ENOG502QXZV">
    <property type="taxonomic scope" value="Eukaryota"/>
</dbReference>
<proteinExistence type="predicted"/>
<dbReference type="RefSeq" id="XP_008862649.1">
    <property type="nucleotide sequence ID" value="XM_008864427.1"/>
</dbReference>
<dbReference type="InterPro" id="IPR054491">
    <property type="entry name" value="MGH1-like_GH"/>
</dbReference>
<dbReference type="OrthoDB" id="113991at2759"/>
<feature type="domain" description="Mannosylglycerate hydrolase MGH1-like glycoside hydrolase" evidence="4">
    <location>
        <begin position="84"/>
        <end position="399"/>
    </location>
</feature>
<dbReference type="GeneID" id="20078398"/>
<dbReference type="InterPro" id="IPR012341">
    <property type="entry name" value="6hp_glycosidase-like_sf"/>
</dbReference>
<dbReference type="Gene3D" id="1.50.10.10">
    <property type="match status" value="1"/>
</dbReference>
<name>A0A024URB4_9STRA</name>
<dbReference type="EMBL" id="KI913953">
    <property type="protein sequence ID" value="ETW08844.1"/>
    <property type="molecule type" value="Genomic_DNA"/>
</dbReference>
<dbReference type="GO" id="GO:0005975">
    <property type="term" value="P:carbohydrate metabolic process"/>
    <property type="evidence" value="ECO:0007669"/>
    <property type="project" value="InterPro"/>
</dbReference>
<evidence type="ECO:0000256" key="3">
    <source>
        <dbReference type="SAM" id="SignalP"/>
    </source>
</evidence>
<keyword evidence="2" id="KW-0472">Membrane</keyword>
<keyword evidence="3" id="KW-0732">Signal</keyword>
<dbReference type="AlphaFoldDB" id="A0A024URB4"/>
<feature type="region of interest" description="Disordered" evidence="1">
    <location>
        <begin position="598"/>
        <end position="643"/>
    </location>
</feature>
<evidence type="ECO:0000256" key="1">
    <source>
        <dbReference type="SAM" id="MobiDB-lite"/>
    </source>
</evidence>
<dbReference type="SUPFAM" id="SSF48208">
    <property type="entry name" value="Six-hairpin glycosidases"/>
    <property type="match status" value="1"/>
</dbReference>
<sequence>MILRAAVLVGSLVWLAEAWIPKIYLAANQDQLDSRHFDPDDLPPQVPRLDEIVKAAFAVLKANFDDQMNATAPGPQEDIGFQHINSRDALLAAQALAHHDFTHATVQFKSLLSHQWSNGFMPDLIYGPSVGASLSWLPTNKTFYPGPAFWSVARPSDSRTNSSTSGILAPPMHAETAMRIFYLAPLDTSMSTPVYTHEAMGFLCDVFPSLYKFHAYLLASRQATNTSLLSLRHPWESMAAINPGLKEALAPVKNAADFAQVISRLQVPKVTAQAFADQAAVFYPGASSDEIVQDIYHPILYLATCFVDQRYNESAMKSKCAAAFNAIDVEFNTVFLRSAEALVDMAKLLYQPVTKLGFSCPMGLPNKAQVEKLAAVVKTLTRTLRRELWDPKNLIFRTSHNYVTGMFPLFATALDETIQMGLIQHVLPTSTTFHYLCDEFPVSMYPCEAIAPTERATAASDVRSATTTSRVGLMVHNYMLYRGLLKNSMHGIARYLLHRTFALISASQFQFMPVFDATTGHPPATTSTSASTMAAAVVVNLGLADVTNPPSPDTPPIDRQAMLIVMCIELVVAMGVAVSCVVFSVYFVVKRPRGDAAVTSQRPSVSALNPEPSTTGPTGSPDKRHLEESLLSDDDDHDEYGSFLSSPAMKPAVGMWSSVKGFVSSISPWG</sequence>
<dbReference type="InterPro" id="IPR008928">
    <property type="entry name" value="6-hairpin_glycosidase_sf"/>
</dbReference>
<keyword evidence="2" id="KW-1133">Transmembrane helix</keyword>
<feature type="signal peptide" evidence="3">
    <location>
        <begin position="1"/>
        <end position="18"/>
    </location>
</feature>
<accession>A0A024URB4</accession>
<feature type="transmembrane region" description="Helical" evidence="2">
    <location>
        <begin position="561"/>
        <end position="589"/>
    </location>
</feature>
<evidence type="ECO:0000256" key="2">
    <source>
        <dbReference type="SAM" id="Phobius"/>
    </source>
</evidence>
<evidence type="ECO:0000259" key="4">
    <source>
        <dbReference type="Pfam" id="PF22422"/>
    </source>
</evidence>
<keyword evidence="2" id="KW-0812">Transmembrane</keyword>
<reference evidence="5" key="1">
    <citation type="submission" date="2013-12" db="EMBL/GenBank/DDBJ databases">
        <title>The Genome Sequence of Aphanomyces invadans NJM9701.</title>
        <authorList>
            <consortium name="The Broad Institute Genomics Platform"/>
            <person name="Russ C."/>
            <person name="Tyler B."/>
            <person name="van West P."/>
            <person name="Dieguez-Uribeondo J."/>
            <person name="Young S.K."/>
            <person name="Zeng Q."/>
            <person name="Gargeya S."/>
            <person name="Fitzgerald M."/>
            <person name="Abouelleil A."/>
            <person name="Alvarado L."/>
            <person name="Chapman S.B."/>
            <person name="Gainer-Dewar J."/>
            <person name="Goldberg J."/>
            <person name="Griggs A."/>
            <person name="Gujja S."/>
            <person name="Hansen M."/>
            <person name="Howarth C."/>
            <person name="Imamovic A."/>
            <person name="Ireland A."/>
            <person name="Larimer J."/>
            <person name="McCowan C."/>
            <person name="Murphy C."/>
            <person name="Pearson M."/>
            <person name="Poon T.W."/>
            <person name="Priest M."/>
            <person name="Roberts A."/>
            <person name="Saif S."/>
            <person name="Shea T."/>
            <person name="Sykes S."/>
            <person name="Wortman J."/>
            <person name="Nusbaum C."/>
            <person name="Birren B."/>
        </authorList>
    </citation>
    <scope>NUCLEOTIDE SEQUENCE [LARGE SCALE GENOMIC DNA]</scope>
    <source>
        <strain evidence="5">NJM9701</strain>
    </source>
</reference>
<organism evidence="5">
    <name type="scientific">Aphanomyces invadans</name>
    <dbReference type="NCBI Taxonomy" id="157072"/>
    <lineage>
        <taxon>Eukaryota</taxon>
        <taxon>Sar</taxon>
        <taxon>Stramenopiles</taxon>
        <taxon>Oomycota</taxon>
        <taxon>Saprolegniomycetes</taxon>
        <taxon>Saprolegniales</taxon>
        <taxon>Verrucalvaceae</taxon>
        <taxon>Aphanomyces</taxon>
    </lineage>
</organism>
<feature type="chain" id="PRO_5001535279" description="Mannosylglycerate hydrolase MGH1-like glycoside hydrolase domain-containing protein" evidence="3">
    <location>
        <begin position="19"/>
        <end position="670"/>
    </location>
</feature>